<feature type="transmembrane region" description="Helical" evidence="1">
    <location>
        <begin position="112"/>
        <end position="132"/>
    </location>
</feature>
<organism evidence="2">
    <name type="scientific">Argas persicus</name>
    <dbReference type="NCBI Taxonomy" id="34603"/>
    <lineage>
        <taxon>Eukaryota</taxon>
        <taxon>Metazoa</taxon>
        <taxon>Ecdysozoa</taxon>
        <taxon>Arthropoda</taxon>
        <taxon>Chelicerata</taxon>
        <taxon>Arachnida</taxon>
        <taxon>Acari</taxon>
        <taxon>Parasitiformes</taxon>
        <taxon>Ixodida</taxon>
        <taxon>Ixodoidea</taxon>
        <taxon>Argasidae</taxon>
        <taxon>Argasinae</taxon>
        <taxon>Argas</taxon>
    </lineage>
</organism>
<evidence type="ECO:0000256" key="1">
    <source>
        <dbReference type="SAM" id="Phobius"/>
    </source>
</evidence>
<protein>
    <submittedName>
        <fullName evidence="2">NADH dehydrogenase subunit 6</fullName>
    </submittedName>
</protein>
<dbReference type="GeneID" id="63371900"/>
<reference evidence="2" key="1">
    <citation type="journal article" date="2020" name="Mitochondrial DNA Part B Resour">
        <title>Complete mitochondrial genome of Argas persicus (Ixodida: Argasidae) isolate China.</title>
        <authorList>
            <person name="Chen Y.-Y."/>
            <person name="Gao Y."/>
            <person name="Sun M.-Q."/>
            <person name="Wu T.-T."/>
            <person name="Chang Q.-C."/>
        </authorList>
    </citation>
    <scope>NUCLEOTIDE SEQUENCE</scope>
</reference>
<dbReference type="EMBL" id="MT012684">
    <property type="protein sequence ID" value="QOU09736.1"/>
    <property type="molecule type" value="Genomic_DNA"/>
</dbReference>
<evidence type="ECO:0000313" key="2">
    <source>
        <dbReference type="EMBL" id="QOU09736.1"/>
    </source>
</evidence>
<feature type="transmembrane region" description="Helical" evidence="1">
    <location>
        <begin position="77"/>
        <end position="97"/>
    </location>
</feature>
<name>A0A7S6PTD6_9ACAR</name>
<feature type="transmembrane region" description="Helical" evidence="1">
    <location>
        <begin position="42"/>
        <end position="65"/>
    </location>
</feature>
<gene>
    <name evidence="2" type="primary">ND6</name>
</gene>
<dbReference type="RefSeq" id="YP_010028948.1">
    <property type="nucleotide sequence ID" value="NC_053794.1"/>
</dbReference>
<dbReference type="CTD" id="4541"/>
<keyword evidence="2" id="KW-0496">Mitochondrion</keyword>
<reference evidence="2" key="2">
    <citation type="submission" date="2020-02" db="EMBL/GenBank/DDBJ databases">
        <authorList>
            <person name="Wu T."/>
            <person name="Chen Y."/>
            <person name="Chang Q."/>
        </authorList>
    </citation>
    <scope>NUCLEOTIDE SEQUENCE</scope>
</reference>
<sequence>MKISMIISILFFMSLHPLTMLMMLICFTLNIIFIIYKMLNTTWFSMILILLILGGMLVLFIYITSVVPNKKFIYKKWLAIFFTLPLFFPTKIFTLAFHNSKISMFNVDKNSLLLIFITIYLLITLIAVMKLINSSIAPLRLMN</sequence>
<accession>A0A7S6PTD6</accession>
<keyword evidence="1" id="KW-0812">Transmembrane</keyword>
<proteinExistence type="predicted"/>
<keyword evidence="1" id="KW-1133">Transmembrane helix</keyword>
<keyword evidence="1" id="KW-0472">Membrane</keyword>
<feature type="transmembrane region" description="Helical" evidence="1">
    <location>
        <begin position="7"/>
        <end position="36"/>
    </location>
</feature>
<dbReference type="AlphaFoldDB" id="A0A7S6PTD6"/>
<geneLocation type="mitochondrion" evidence="2"/>